<dbReference type="EMBL" id="VHSH01000001">
    <property type="protein sequence ID" value="TQV83167.1"/>
    <property type="molecule type" value="Genomic_DNA"/>
</dbReference>
<dbReference type="AlphaFoldDB" id="A0A545U116"/>
<reference evidence="1 2" key="1">
    <citation type="submission" date="2019-06" db="EMBL/GenBank/DDBJ databases">
        <title>Whole genome sequence for Rhodospirillaceae sp. R148.</title>
        <authorList>
            <person name="Wang G."/>
        </authorList>
    </citation>
    <scope>NUCLEOTIDE SEQUENCE [LARGE SCALE GENOMIC DNA]</scope>
    <source>
        <strain evidence="1 2">R148</strain>
    </source>
</reference>
<gene>
    <name evidence="1" type="primary">thiS</name>
    <name evidence="1" type="ORF">FKG95_00765</name>
</gene>
<dbReference type="NCBIfam" id="TIGR01683">
    <property type="entry name" value="thiS"/>
    <property type="match status" value="1"/>
</dbReference>
<dbReference type="OrthoDB" id="197113at2"/>
<dbReference type="SUPFAM" id="SSF54285">
    <property type="entry name" value="MoaD/ThiS"/>
    <property type="match status" value="1"/>
</dbReference>
<dbReference type="CDD" id="cd00565">
    <property type="entry name" value="Ubl_ThiS"/>
    <property type="match status" value="1"/>
</dbReference>
<dbReference type="InterPro" id="IPR010035">
    <property type="entry name" value="Thi_S"/>
</dbReference>
<comment type="caution">
    <text evidence="1">The sequence shown here is derived from an EMBL/GenBank/DDBJ whole genome shotgun (WGS) entry which is preliminary data.</text>
</comment>
<dbReference type="RefSeq" id="WP_142894179.1">
    <property type="nucleotide sequence ID" value="NZ_ML660052.1"/>
</dbReference>
<dbReference type="PANTHER" id="PTHR34472">
    <property type="entry name" value="SULFUR CARRIER PROTEIN THIS"/>
    <property type="match status" value="1"/>
</dbReference>
<proteinExistence type="predicted"/>
<dbReference type="PANTHER" id="PTHR34472:SF1">
    <property type="entry name" value="SULFUR CARRIER PROTEIN THIS"/>
    <property type="match status" value="1"/>
</dbReference>
<dbReference type="InterPro" id="IPR016155">
    <property type="entry name" value="Mopterin_synth/thiamin_S_b"/>
</dbReference>
<accession>A0A545U116</accession>
<protein>
    <submittedName>
        <fullName evidence="1">Sulfur carrier protein ThiS</fullName>
    </submittedName>
</protein>
<dbReference type="InterPro" id="IPR003749">
    <property type="entry name" value="ThiS/MoaD-like"/>
</dbReference>
<dbReference type="Pfam" id="PF02597">
    <property type="entry name" value="ThiS"/>
    <property type="match status" value="1"/>
</dbReference>
<sequence length="65" mass="6808">MRVTVNGQPHETAAATLAELLSELNYDGAVVATALNGEFAPKGKRLELAVSENDQIEVIAPMKGG</sequence>
<dbReference type="Proteomes" id="UP000315252">
    <property type="component" value="Unassembled WGS sequence"/>
</dbReference>
<dbReference type="Gene3D" id="3.10.20.30">
    <property type="match status" value="1"/>
</dbReference>
<keyword evidence="2" id="KW-1185">Reference proteome</keyword>
<evidence type="ECO:0000313" key="2">
    <source>
        <dbReference type="Proteomes" id="UP000315252"/>
    </source>
</evidence>
<name>A0A545U116_9PROT</name>
<evidence type="ECO:0000313" key="1">
    <source>
        <dbReference type="EMBL" id="TQV83167.1"/>
    </source>
</evidence>
<organism evidence="1 2">
    <name type="scientific">Denitrobaculum tricleocarpae</name>
    <dbReference type="NCBI Taxonomy" id="2591009"/>
    <lineage>
        <taxon>Bacteria</taxon>
        <taxon>Pseudomonadati</taxon>
        <taxon>Pseudomonadota</taxon>
        <taxon>Alphaproteobacteria</taxon>
        <taxon>Rhodospirillales</taxon>
        <taxon>Rhodospirillaceae</taxon>
        <taxon>Denitrobaculum</taxon>
    </lineage>
</organism>
<dbReference type="InterPro" id="IPR012675">
    <property type="entry name" value="Beta-grasp_dom_sf"/>
</dbReference>